<evidence type="ECO:0000256" key="3">
    <source>
        <dbReference type="ARBA" id="ARBA00019907"/>
    </source>
</evidence>
<dbReference type="GO" id="GO:0008137">
    <property type="term" value="F:NADH dehydrogenase (ubiquinone) activity"/>
    <property type="evidence" value="ECO:0007669"/>
    <property type="project" value="UniProtKB-UniRule"/>
</dbReference>
<keyword evidence="9 13" id="KW-0520">NAD</keyword>
<evidence type="ECO:0000256" key="2">
    <source>
        <dbReference type="ARBA" id="ARBA00005698"/>
    </source>
</evidence>
<dbReference type="OrthoDB" id="9790848at2"/>
<evidence type="ECO:0000256" key="11">
    <source>
        <dbReference type="ARBA" id="ARBA00025811"/>
    </source>
</evidence>
<comment type="similarity">
    <text evidence="2 13">Belongs to the complex I subunit 6 family.</text>
</comment>
<evidence type="ECO:0000256" key="8">
    <source>
        <dbReference type="ARBA" id="ARBA00022989"/>
    </source>
</evidence>
<keyword evidence="7" id="KW-1278">Translocase</keyword>
<dbReference type="Proteomes" id="UP000294325">
    <property type="component" value="Chromosome"/>
</dbReference>
<dbReference type="PANTHER" id="PTHR33269:SF17">
    <property type="entry name" value="NADH-UBIQUINONE OXIDOREDUCTASE CHAIN 6"/>
    <property type="match status" value="1"/>
</dbReference>
<comment type="subcellular location">
    <subcellularLocation>
        <location evidence="1 13">Cell membrane</location>
        <topology evidence="1 13">Multi-pass membrane protein</topology>
    </subcellularLocation>
</comment>
<dbReference type="Gene3D" id="1.20.120.1200">
    <property type="entry name" value="NADH-ubiquinone/plastoquinone oxidoreductase chain 6, subunit NuoJ"/>
    <property type="match status" value="1"/>
</dbReference>
<dbReference type="AlphaFoldDB" id="A0A4P7BZD2"/>
<feature type="transmembrane region" description="Helical" evidence="13">
    <location>
        <begin position="56"/>
        <end position="76"/>
    </location>
</feature>
<name>A0A4P7BZD2_9GAMM</name>
<comment type="function">
    <text evidence="13">NDH-1 shuttles electrons from NADH, via FMN and iron-sulfur (Fe-S) centers, to quinones in the respiratory chain. Couples the redox reaction to proton translocation (for every two electrons transferred, four hydrogen ions are translocated across the cytoplasmic membrane), and thus conserves the redox energy in a proton gradient.</text>
</comment>
<keyword evidence="6 13" id="KW-0874">Quinone</keyword>
<dbReference type="Pfam" id="PF00499">
    <property type="entry name" value="Oxidored_q3"/>
    <property type="match status" value="1"/>
</dbReference>
<feature type="transmembrane region" description="Helical" evidence="13">
    <location>
        <begin position="6"/>
        <end position="23"/>
    </location>
</feature>
<protein>
    <recommendedName>
        <fullName evidence="3 13">NADH-quinone oxidoreductase subunit J</fullName>
        <ecNumber evidence="13">7.1.1.-</ecNumber>
    </recommendedName>
</protein>
<evidence type="ECO:0000256" key="10">
    <source>
        <dbReference type="ARBA" id="ARBA00023136"/>
    </source>
</evidence>
<dbReference type="PANTHER" id="PTHR33269">
    <property type="entry name" value="NADH-UBIQUINONE OXIDOREDUCTASE CHAIN 6"/>
    <property type="match status" value="1"/>
</dbReference>
<dbReference type="GO" id="GO:0016491">
    <property type="term" value="F:oxidoreductase activity"/>
    <property type="evidence" value="ECO:0007669"/>
    <property type="project" value="UniProtKB-KW"/>
</dbReference>
<keyword evidence="5 13" id="KW-0812">Transmembrane</keyword>
<dbReference type="NCBIfam" id="NF005162">
    <property type="entry name" value="PRK06638.1-1"/>
    <property type="match status" value="1"/>
</dbReference>
<keyword evidence="4 13" id="KW-1003">Cell membrane</keyword>
<evidence type="ECO:0000256" key="4">
    <source>
        <dbReference type="ARBA" id="ARBA00022475"/>
    </source>
</evidence>
<evidence type="ECO:0000256" key="12">
    <source>
        <dbReference type="ARBA" id="ARBA00047712"/>
    </source>
</evidence>
<feature type="transmembrane region" description="Helical" evidence="13">
    <location>
        <begin position="30"/>
        <end position="50"/>
    </location>
</feature>
<dbReference type="GO" id="GO:0005886">
    <property type="term" value="C:plasma membrane"/>
    <property type="evidence" value="ECO:0007669"/>
    <property type="project" value="UniProtKB-SubCell"/>
</dbReference>
<comment type="catalytic activity">
    <reaction evidence="12 13">
        <text>a quinone + NADH + 5 H(+)(in) = a quinol + NAD(+) + 4 H(+)(out)</text>
        <dbReference type="Rhea" id="RHEA:57888"/>
        <dbReference type="ChEBI" id="CHEBI:15378"/>
        <dbReference type="ChEBI" id="CHEBI:24646"/>
        <dbReference type="ChEBI" id="CHEBI:57540"/>
        <dbReference type="ChEBI" id="CHEBI:57945"/>
        <dbReference type="ChEBI" id="CHEBI:132124"/>
    </reaction>
</comment>
<evidence type="ECO:0000256" key="13">
    <source>
        <dbReference type="RuleBase" id="RU004429"/>
    </source>
</evidence>
<dbReference type="KEGG" id="nwr:E3U44_14455"/>
<organism evidence="14 15">
    <name type="scientific">Nitrosococcus wardiae</name>
    <dbReference type="NCBI Taxonomy" id="1814290"/>
    <lineage>
        <taxon>Bacteria</taxon>
        <taxon>Pseudomonadati</taxon>
        <taxon>Pseudomonadota</taxon>
        <taxon>Gammaproteobacteria</taxon>
        <taxon>Chromatiales</taxon>
        <taxon>Chromatiaceae</taxon>
        <taxon>Nitrosococcus</taxon>
    </lineage>
</organism>
<comment type="subunit">
    <text evidence="11">Composed of 13 different subunits. Subunits NuoA, H, J, K, L, M, N constitute the membrane sector of the complex.</text>
</comment>
<gene>
    <name evidence="14" type="primary">nuoJ</name>
    <name evidence="14" type="ORF">E3U44_14455</name>
</gene>
<dbReference type="FunFam" id="1.20.120.1200:FF:000001">
    <property type="entry name" value="NADH-quinone oxidoreductase subunit J"/>
    <property type="match status" value="1"/>
</dbReference>
<evidence type="ECO:0000256" key="1">
    <source>
        <dbReference type="ARBA" id="ARBA00004651"/>
    </source>
</evidence>
<feature type="transmembrane region" description="Helical" evidence="13">
    <location>
        <begin position="131"/>
        <end position="153"/>
    </location>
</feature>
<evidence type="ECO:0000256" key="6">
    <source>
        <dbReference type="ARBA" id="ARBA00022719"/>
    </source>
</evidence>
<sequence>MEITFYIAAFVAIISTAMVITQLNPVHALLYLIVSLLSVALIFFLLGAPFAAALEVLIYAGAIMVLFVFVVMMLNLGEKSIVQENRWLTPNMWIGPGILSFILLIELIYVLEKENSLLSSAGMVEPQQVGRALFGPYLLAAELAAMLLLAGLVGAYHLGRREQEEDPE</sequence>
<evidence type="ECO:0000256" key="7">
    <source>
        <dbReference type="ARBA" id="ARBA00022967"/>
    </source>
</evidence>
<dbReference type="InterPro" id="IPR042106">
    <property type="entry name" value="Nuo/plastoQ_OxRdtase_6_NuoJ"/>
</dbReference>
<reference evidence="14 15" key="1">
    <citation type="submission" date="2019-03" db="EMBL/GenBank/DDBJ databases">
        <title>The genome sequence of Nitrosococcus wardiae strain D1FHST reveals the archetypal metabolic capacity of ammonia-oxidizing Gammaproteobacteria.</title>
        <authorList>
            <person name="Wang L."/>
            <person name="Lim C.K."/>
            <person name="Hanson T.E."/>
            <person name="Dang H."/>
            <person name="Klotz M.G."/>
        </authorList>
    </citation>
    <scope>NUCLEOTIDE SEQUENCE [LARGE SCALE GENOMIC DNA]</scope>
    <source>
        <strain evidence="14 15">D1FHS</strain>
    </source>
</reference>
<evidence type="ECO:0000313" key="14">
    <source>
        <dbReference type="EMBL" id="QBQ55578.1"/>
    </source>
</evidence>
<dbReference type="InterPro" id="IPR001457">
    <property type="entry name" value="NADH_UbQ/plastoQ_OxRdtase_su6"/>
</dbReference>
<feature type="transmembrane region" description="Helical" evidence="13">
    <location>
        <begin position="88"/>
        <end position="111"/>
    </location>
</feature>
<keyword evidence="10 13" id="KW-0472">Membrane</keyword>
<keyword evidence="8 13" id="KW-1133">Transmembrane helix</keyword>
<accession>A0A4P7BZD2</accession>
<dbReference type="RefSeq" id="WP_134358835.1">
    <property type="nucleotide sequence ID" value="NZ_CP038033.1"/>
</dbReference>
<keyword evidence="15" id="KW-1185">Reference proteome</keyword>
<evidence type="ECO:0000256" key="5">
    <source>
        <dbReference type="ARBA" id="ARBA00022692"/>
    </source>
</evidence>
<dbReference type="GO" id="GO:0048038">
    <property type="term" value="F:quinone binding"/>
    <property type="evidence" value="ECO:0007669"/>
    <property type="project" value="UniProtKB-UniRule"/>
</dbReference>
<evidence type="ECO:0000256" key="9">
    <source>
        <dbReference type="ARBA" id="ARBA00023027"/>
    </source>
</evidence>
<keyword evidence="14" id="KW-0560">Oxidoreductase</keyword>
<dbReference type="EMBL" id="CP038033">
    <property type="protein sequence ID" value="QBQ55578.1"/>
    <property type="molecule type" value="Genomic_DNA"/>
</dbReference>
<evidence type="ECO:0000313" key="15">
    <source>
        <dbReference type="Proteomes" id="UP000294325"/>
    </source>
</evidence>
<dbReference type="EC" id="7.1.1.-" evidence="13"/>
<proteinExistence type="inferred from homology"/>